<sequence>MLRSWRKPRSQMPRASILQFLYRERYPCFGVNRLASYRSLMIAQAWVWVVAMNSRFGYGHGLRINWSSCHVSLLWSSWHAWHLHVSR</sequence>
<dbReference type="Proteomes" id="UP000663193">
    <property type="component" value="Chromosome 5"/>
</dbReference>
<evidence type="ECO:0000313" key="1">
    <source>
        <dbReference type="EMBL" id="QRC95231.1"/>
    </source>
</evidence>
<dbReference type="EMBL" id="CP069027">
    <property type="protein sequence ID" value="QRC95231.1"/>
    <property type="molecule type" value="Genomic_DNA"/>
</dbReference>
<protein>
    <submittedName>
        <fullName evidence="1">Uncharacterized protein</fullName>
    </submittedName>
</protein>
<dbReference type="AlphaFoldDB" id="A0A7U2EY27"/>
<reference evidence="2" key="1">
    <citation type="journal article" date="2021" name="BMC Genomics">
        <title>Chromosome-level genome assembly and manually-curated proteome of model necrotroph Parastagonospora nodorum Sn15 reveals a genome-wide trove of candidate effector homologs, and redundancy of virulence-related functions within an accessory chromosome.</title>
        <authorList>
            <person name="Bertazzoni S."/>
            <person name="Jones D.A.B."/>
            <person name="Phan H.T."/>
            <person name="Tan K.-C."/>
            <person name="Hane J.K."/>
        </authorList>
    </citation>
    <scope>NUCLEOTIDE SEQUENCE [LARGE SCALE GENOMIC DNA]</scope>
    <source>
        <strain evidence="2">SN15 / ATCC MYA-4574 / FGSC 10173)</strain>
    </source>
</reference>
<proteinExistence type="predicted"/>
<gene>
    <name evidence="1" type="ORF">JI435_407090</name>
</gene>
<organism evidence="1 2">
    <name type="scientific">Phaeosphaeria nodorum (strain SN15 / ATCC MYA-4574 / FGSC 10173)</name>
    <name type="common">Glume blotch fungus</name>
    <name type="synonym">Parastagonospora nodorum</name>
    <dbReference type="NCBI Taxonomy" id="321614"/>
    <lineage>
        <taxon>Eukaryota</taxon>
        <taxon>Fungi</taxon>
        <taxon>Dikarya</taxon>
        <taxon>Ascomycota</taxon>
        <taxon>Pezizomycotina</taxon>
        <taxon>Dothideomycetes</taxon>
        <taxon>Pleosporomycetidae</taxon>
        <taxon>Pleosporales</taxon>
        <taxon>Pleosporineae</taxon>
        <taxon>Phaeosphaeriaceae</taxon>
        <taxon>Parastagonospora</taxon>
    </lineage>
</organism>
<keyword evidence="2" id="KW-1185">Reference proteome</keyword>
<name>A0A7U2EY27_PHANO</name>
<evidence type="ECO:0000313" key="2">
    <source>
        <dbReference type="Proteomes" id="UP000663193"/>
    </source>
</evidence>
<dbReference type="VEuPathDB" id="FungiDB:JI435_407090"/>
<accession>A0A7U2EY27</accession>